<keyword evidence="2" id="KW-1185">Reference proteome</keyword>
<accession>A0AAD4GE27</accession>
<evidence type="ECO:0000313" key="2">
    <source>
        <dbReference type="Proteomes" id="UP001194468"/>
    </source>
</evidence>
<reference evidence="1" key="1">
    <citation type="submission" date="2019-10" db="EMBL/GenBank/DDBJ databases">
        <authorList>
            <consortium name="DOE Joint Genome Institute"/>
            <person name="Kuo A."/>
            <person name="Miyauchi S."/>
            <person name="Kiss E."/>
            <person name="Drula E."/>
            <person name="Kohler A."/>
            <person name="Sanchez-Garcia M."/>
            <person name="Andreopoulos B."/>
            <person name="Barry K.W."/>
            <person name="Bonito G."/>
            <person name="Buee M."/>
            <person name="Carver A."/>
            <person name="Chen C."/>
            <person name="Cichocki N."/>
            <person name="Clum A."/>
            <person name="Culley D."/>
            <person name="Crous P.W."/>
            <person name="Fauchery L."/>
            <person name="Girlanda M."/>
            <person name="Hayes R."/>
            <person name="Keri Z."/>
            <person name="LaButti K."/>
            <person name="Lipzen A."/>
            <person name="Lombard V."/>
            <person name="Magnuson J."/>
            <person name="Maillard F."/>
            <person name="Morin E."/>
            <person name="Murat C."/>
            <person name="Nolan M."/>
            <person name="Ohm R."/>
            <person name="Pangilinan J."/>
            <person name="Pereira M."/>
            <person name="Perotto S."/>
            <person name="Peter M."/>
            <person name="Riley R."/>
            <person name="Sitrit Y."/>
            <person name="Stielow B."/>
            <person name="Szollosi G."/>
            <person name="Zifcakova L."/>
            <person name="Stursova M."/>
            <person name="Spatafora J.W."/>
            <person name="Tedersoo L."/>
            <person name="Vaario L.-M."/>
            <person name="Yamada A."/>
            <person name="Yan M."/>
            <person name="Wang P."/>
            <person name="Xu J."/>
            <person name="Bruns T."/>
            <person name="Baldrian P."/>
            <person name="Vilgalys R."/>
            <person name="Henrissat B."/>
            <person name="Grigoriev I.V."/>
            <person name="Hibbett D."/>
            <person name="Nagy L.G."/>
            <person name="Martin F.M."/>
        </authorList>
    </citation>
    <scope>NUCLEOTIDE SEQUENCE</scope>
    <source>
        <strain evidence="1">BED1</strain>
    </source>
</reference>
<proteinExistence type="predicted"/>
<gene>
    <name evidence="1" type="ORF">L210DRAFT_949163</name>
</gene>
<sequence>MSYATLFMVVSPAKYSLAHSPIQSTSRLRVCCTLTEHFAVYFLHCDSDRECGISGEISVTNTRHGRLGSGHARLCGLIDKTEGADIIYGAMDSFPLAPALPTEIPLSLARWATEKKSTC</sequence>
<evidence type="ECO:0000313" key="1">
    <source>
        <dbReference type="EMBL" id="KAF8439779.1"/>
    </source>
</evidence>
<dbReference type="Proteomes" id="UP001194468">
    <property type="component" value="Unassembled WGS sequence"/>
</dbReference>
<reference evidence="1" key="2">
    <citation type="journal article" date="2020" name="Nat. Commun.">
        <title>Large-scale genome sequencing of mycorrhizal fungi provides insights into the early evolution of symbiotic traits.</title>
        <authorList>
            <person name="Miyauchi S."/>
            <person name="Kiss E."/>
            <person name="Kuo A."/>
            <person name="Drula E."/>
            <person name="Kohler A."/>
            <person name="Sanchez-Garcia M."/>
            <person name="Morin E."/>
            <person name="Andreopoulos B."/>
            <person name="Barry K.W."/>
            <person name="Bonito G."/>
            <person name="Buee M."/>
            <person name="Carver A."/>
            <person name="Chen C."/>
            <person name="Cichocki N."/>
            <person name="Clum A."/>
            <person name="Culley D."/>
            <person name="Crous P.W."/>
            <person name="Fauchery L."/>
            <person name="Girlanda M."/>
            <person name="Hayes R.D."/>
            <person name="Keri Z."/>
            <person name="LaButti K."/>
            <person name="Lipzen A."/>
            <person name="Lombard V."/>
            <person name="Magnuson J."/>
            <person name="Maillard F."/>
            <person name="Murat C."/>
            <person name="Nolan M."/>
            <person name="Ohm R.A."/>
            <person name="Pangilinan J."/>
            <person name="Pereira M.F."/>
            <person name="Perotto S."/>
            <person name="Peter M."/>
            <person name="Pfister S."/>
            <person name="Riley R."/>
            <person name="Sitrit Y."/>
            <person name="Stielow J.B."/>
            <person name="Szollosi G."/>
            <person name="Zifcakova L."/>
            <person name="Stursova M."/>
            <person name="Spatafora J.W."/>
            <person name="Tedersoo L."/>
            <person name="Vaario L.M."/>
            <person name="Yamada A."/>
            <person name="Yan M."/>
            <person name="Wang P."/>
            <person name="Xu J."/>
            <person name="Bruns T."/>
            <person name="Baldrian P."/>
            <person name="Vilgalys R."/>
            <person name="Dunand C."/>
            <person name="Henrissat B."/>
            <person name="Grigoriev I.V."/>
            <person name="Hibbett D."/>
            <person name="Nagy L.G."/>
            <person name="Martin F.M."/>
        </authorList>
    </citation>
    <scope>NUCLEOTIDE SEQUENCE</scope>
    <source>
        <strain evidence="1">BED1</strain>
    </source>
</reference>
<name>A0AAD4GE27_BOLED</name>
<protein>
    <submittedName>
        <fullName evidence="1">Uncharacterized protein</fullName>
    </submittedName>
</protein>
<dbReference type="AlphaFoldDB" id="A0AAD4GE27"/>
<comment type="caution">
    <text evidence="1">The sequence shown here is derived from an EMBL/GenBank/DDBJ whole genome shotgun (WGS) entry which is preliminary data.</text>
</comment>
<dbReference type="EMBL" id="WHUW01000013">
    <property type="protein sequence ID" value="KAF8439779.1"/>
    <property type="molecule type" value="Genomic_DNA"/>
</dbReference>
<organism evidence="1 2">
    <name type="scientific">Boletus edulis BED1</name>
    <dbReference type="NCBI Taxonomy" id="1328754"/>
    <lineage>
        <taxon>Eukaryota</taxon>
        <taxon>Fungi</taxon>
        <taxon>Dikarya</taxon>
        <taxon>Basidiomycota</taxon>
        <taxon>Agaricomycotina</taxon>
        <taxon>Agaricomycetes</taxon>
        <taxon>Agaricomycetidae</taxon>
        <taxon>Boletales</taxon>
        <taxon>Boletineae</taxon>
        <taxon>Boletaceae</taxon>
        <taxon>Boletoideae</taxon>
        <taxon>Boletus</taxon>
    </lineage>
</organism>